<evidence type="ECO:0000313" key="2">
    <source>
        <dbReference type="Proteomes" id="UP001058271"/>
    </source>
</evidence>
<dbReference type="EMBL" id="CP073721">
    <property type="protein sequence ID" value="UWZ37884.1"/>
    <property type="molecule type" value="Genomic_DNA"/>
</dbReference>
<proteinExistence type="predicted"/>
<accession>A0ABY5Z753</accession>
<name>A0ABY5Z753_9ACTN</name>
<organism evidence="1 2">
    <name type="scientific">Dactylosporangium roseum</name>
    <dbReference type="NCBI Taxonomy" id="47989"/>
    <lineage>
        <taxon>Bacteria</taxon>
        <taxon>Bacillati</taxon>
        <taxon>Actinomycetota</taxon>
        <taxon>Actinomycetes</taxon>
        <taxon>Micromonosporales</taxon>
        <taxon>Micromonosporaceae</taxon>
        <taxon>Dactylosporangium</taxon>
    </lineage>
</organism>
<evidence type="ECO:0000313" key="1">
    <source>
        <dbReference type="EMBL" id="UWZ37884.1"/>
    </source>
</evidence>
<protein>
    <submittedName>
        <fullName evidence="1">Uncharacterized protein</fullName>
    </submittedName>
</protein>
<reference evidence="1" key="1">
    <citation type="submission" date="2021-04" db="EMBL/GenBank/DDBJ databases">
        <title>Biosynthetic gene clusters of Dactylosporangioum roseum.</title>
        <authorList>
            <person name="Hartkoorn R.C."/>
            <person name="Beaudoing E."/>
            <person name="Hot D."/>
            <person name="Moureu S."/>
        </authorList>
    </citation>
    <scope>NUCLEOTIDE SEQUENCE</scope>
    <source>
        <strain evidence="1">NRRL B-16295</strain>
    </source>
</reference>
<keyword evidence="2" id="KW-1185">Reference proteome</keyword>
<dbReference type="RefSeq" id="WP_260727248.1">
    <property type="nucleotide sequence ID" value="NZ_BAAABS010000033.1"/>
</dbReference>
<gene>
    <name evidence="1" type="ORF">Drose_06305</name>
</gene>
<sequence>MNDTYASRHTHVRGRQWLGDNDAHVRELCPDFWRLDEPSDDDPDATAQLLAAPHSTWVLVRESDWVVTHPGGGYVRMTDEQFVAAYEPVVTP</sequence>
<dbReference type="Proteomes" id="UP001058271">
    <property type="component" value="Chromosome"/>
</dbReference>